<evidence type="ECO:0000256" key="1">
    <source>
        <dbReference type="ARBA" id="ARBA00004141"/>
    </source>
</evidence>
<dbReference type="AlphaFoldDB" id="A0A381WQP8"/>
<reference evidence="7" key="1">
    <citation type="submission" date="2018-05" db="EMBL/GenBank/DDBJ databases">
        <authorList>
            <person name="Lanie J.A."/>
            <person name="Ng W.-L."/>
            <person name="Kazmierczak K.M."/>
            <person name="Andrzejewski T.M."/>
            <person name="Davidsen T.M."/>
            <person name="Wayne K.J."/>
            <person name="Tettelin H."/>
            <person name="Glass J.I."/>
            <person name="Rusch D."/>
            <person name="Podicherti R."/>
            <person name="Tsui H.-C.T."/>
            <person name="Winkler M.E."/>
        </authorList>
    </citation>
    <scope>NUCLEOTIDE SEQUENCE</scope>
</reference>
<feature type="transmembrane region" description="Helical" evidence="5">
    <location>
        <begin position="277"/>
        <end position="298"/>
    </location>
</feature>
<evidence type="ECO:0000256" key="5">
    <source>
        <dbReference type="SAM" id="Phobius"/>
    </source>
</evidence>
<feature type="domain" description="EamA" evidence="6">
    <location>
        <begin position="154"/>
        <end position="292"/>
    </location>
</feature>
<keyword evidence="3 5" id="KW-1133">Transmembrane helix</keyword>
<dbReference type="GO" id="GO:0016020">
    <property type="term" value="C:membrane"/>
    <property type="evidence" value="ECO:0007669"/>
    <property type="project" value="UniProtKB-SubCell"/>
</dbReference>
<protein>
    <recommendedName>
        <fullName evidence="6">EamA domain-containing protein</fullName>
    </recommendedName>
</protein>
<dbReference type="InterPro" id="IPR000620">
    <property type="entry name" value="EamA_dom"/>
</dbReference>
<feature type="transmembrane region" description="Helical" evidence="5">
    <location>
        <begin position="182"/>
        <end position="204"/>
    </location>
</feature>
<feature type="domain" description="EamA" evidence="6">
    <location>
        <begin position="11"/>
        <end position="142"/>
    </location>
</feature>
<proteinExistence type="predicted"/>
<feature type="transmembrane region" description="Helical" evidence="5">
    <location>
        <begin position="152"/>
        <end position="170"/>
    </location>
</feature>
<evidence type="ECO:0000313" key="7">
    <source>
        <dbReference type="EMBL" id="SVA54810.1"/>
    </source>
</evidence>
<feature type="transmembrane region" description="Helical" evidence="5">
    <location>
        <begin position="98"/>
        <end position="119"/>
    </location>
</feature>
<name>A0A381WQP8_9ZZZZ</name>
<organism evidence="7">
    <name type="scientific">marine metagenome</name>
    <dbReference type="NCBI Taxonomy" id="408172"/>
    <lineage>
        <taxon>unclassified sequences</taxon>
        <taxon>metagenomes</taxon>
        <taxon>ecological metagenomes</taxon>
    </lineage>
</organism>
<evidence type="ECO:0000256" key="4">
    <source>
        <dbReference type="ARBA" id="ARBA00023136"/>
    </source>
</evidence>
<feature type="transmembrane region" description="Helical" evidence="5">
    <location>
        <begin position="224"/>
        <end position="242"/>
    </location>
</feature>
<dbReference type="PANTHER" id="PTHR32322">
    <property type="entry name" value="INNER MEMBRANE TRANSPORTER"/>
    <property type="match status" value="1"/>
</dbReference>
<dbReference type="EMBL" id="UINC01012566">
    <property type="protein sequence ID" value="SVA54810.1"/>
    <property type="molecule type" value="Genomic_DNA"/>
</dbReference>
<comment type="subcellular location">
    <subcellularLocation>
        <location evidence="1">Membrane</location>
        <topology evidence="1">Multi-pass membrane protein</topology>
    </subcellularLocation>
</comment>
<keyword evidence="4 5" id="KW-0472">Membrane</keyword>
<gene>
    <name evidence="7" type="ORF">METZ01_LOCUS107664</name>
</gene>
<feature type="transmembrane region" description="Helical" evidence="5">
    <location>
        <begin position="35"/>
        <end position="59"/>
    </location>
</feature>
<feature type="transmembrane region" description="Helical" evidence="5">
    <location>
        <begin position="126"/>
        <end position="146"/>
    </location>
</feature>
<sequence>MNRSQPTVLSANLSCFAAIFLWATGFIAAEKLFDSWGALAMLSIRMVLSMTFLILWWGITENWKQIFLAPWKRGIGTGAVGWGIGSILLLVGQQLSDPVTTAIVVAMMPIAGAMTEAFFDGRRLTFRLVCGILLAVIGGYLATGVHLSDSDFSFGVILCLCAIFLFAWATRATTHNFQTLSATGQTTVTLAGGMLLILIFHALALVGDFGGTTIGHTDAEHLRALIIFALPSSAIAQLLWIWGARKLGILLASFHMNVLPFYVMVFAVILASAEWHSIQAIGAGLVALAVLISQTGVAPPARAVDKF</sequence>
<feature type="transmembrane region" description="Helical" evidence="5">
    <location>
        <begin position="249"/>
        <end position="271"/>
    </location>
</feature>
<dbReference type="InterPro" id="IPR037185">
    <property type="entry name" value="EmrE-like"/>
</dbReference>
<feature type="transmembrane region" description="Helical" evidence="5">
    <location>
        <begin position="7"/>
        <end position="29"/>
    </location>
</feature>
<keyword evidence="2 5" id="KW-0812">Transmembrane</keyword>
<dbReference type="PANTHER" id="PTHR32322:SF2">
    <property type="entry name" value="EAMA DOMAIN-CONTAINING PROTEIN"/>
    <property type="match status" value="1"/>
</dbReference>
<evidence type="ECO:0000259" key="6">
    <source>
        <dbReference type="Pfam" id="PF00892"/>
    </source>
</evidence>
<dbReference type="Pfam" id="PF00892">
    <property type="entry name" value="EamA"/>
    <property type="match status" value="2"/>
</dbReference>
<evidence type="ECO:0000256" key="3">
    <source>
        <dbReference type="ARBA" id="ARBA00022989"/>
    </source>
</evidence>
<dbReference type="InterPro" id="IPR050638">
    <property type="entry name" value="AA-Vitamin_Transporters"/>
</dbReference>
<dbReference type="SUPFAM" id="SSF103481">
    <property type="entry name" value="Multidrug resistance efflux transporter EmrE"/>
    <property type="match status" value="1"/>
</dbReference>
<feature type="transmembrane region" description="Helical" evidence="5">
    <location>
        <begin position="71"/>
        <end position="92"/>
    </location>
</feature>
<evidence type="ECO:0000256" key="2">
    <source>
        <dbReference type="ARBA" id="ARBA00022692"/>
    </source>
</evidence>
<accession>A0A381WQP8</accession>